<name>A0ABD0QYI8_CIRMR</name>
<keyword evidence="3" id="KW-1185">Reference proteome</keyword>
<reference evidence="2 3" key="1">
    <citation type="submission" date="2024-05" db="EMBL/GenBank/DDBJ databases">
        <title>Genome sequencing and assembly of Indian major carp, Cirrhinus mrigala (Hamilton, 1822).</title>
        <authorList>
            <person name="Mohindra V."/>
            <person name="Chowdhury L.M."/>
            <person name="Lal K."/>
            <person name="Jena J.K."/>
        </authorList>
    </citation>
    <scope>NUCLEOTIDE SEQUENCE [LARGE SCALE GENOMIC DNA]</scope>
    <source>
        <strain evidence="2">CM1030</strain>
        <tissue evidence="2">Blood</tissue>
    </source>
</reference>
<gene>
    <name evidence="2" type="ORF">M9458_013510</name>
</gene>
<dbReference type="Proteomes" id="UP001529510">
    <property type="component" value="Unassembled WGS sequence"/>
</dbReference>
<dbReference type="EMBL" id="JAMKFB020000006">
    <property type="protein sequence ID" value="KAL0190812.1"/>
    <property type="molecule type" value="Genomic_DNA"/>
</dbReference>
<evidence type="ECO:0000313" key="2">
    <source>
        <dbReference type="EMBL" id="KAL0190812.1"/>
    </source>
</evidence>
<feature type="non-terminal residue" evidence="2">
    <location>
        <position position="1"/>
    </location>
</feature>
<accession>A0ABD0QYI8</accession>
<comment type="caution">
    <text evidence="2">The sequence shown here is derived from an EMBL/GenBank/DDBJ whole genome shotgun (WGS) entry which is preliminary data.</text>
</comment>
<sequence>YEEDCEVETSSLLLCRTPGVGAQVVGGDMLVEFLLDNLRFDFNSVSQSPFTYEPNPTLHPLNHRDPTNPYRYKPGSVISVE</sequence>
<evidence type="ECO:0000256" key="1">
    <source>
        <dbReference type="SAM" id="MobiDB-lite"/>
    </source>
</evidence>
<evidence type="ECO:0000313" key="3">
    <source>
        <dbReference type="Proteomes" id="UP001529510"/>
    </source>
</evidence>
<dbReference type="PANTHER" id="PTHR22625:SF36">
    <property type="entry name" value="PLEXIN-B1"/>
    <property type="match status" value="1"/>
</dbReference>
<dbReference type="PANTHER" id="PTHR22625">
    <property type="entry name" value="PLEXIN"/>
    <property type="match status" value="1"/>
</dbReference>
<proteinExistence type="predicted"/>
<feature type="region of interest" description="Disordered" evidence="1">
    <location>
        <begin position="53"/>
        <end position="81"/>
    </location>
</feature>
<protein>
    <submittedName>
        <fullName evidence="2">Uncharacterized protein</fullName>
    </submittedName>
</protein>
<feature type="non-terminal residue" evidence="2">
    <location>
        <position position="81"/>
    </location>
</feature>
<dbReference type="AlphaFoldDB" id="A0ABD0QYI8"/>
<organism evidence="2 3">
    <name type="scientific">Cirrhinus mrigala</name>
    <name type="common">Mrigala</name>
    <dbReference type="NCBI Taxonomy" id="683832"/>
    <lineage>
        <taxon>Eukaryota</taxon>
        <taxon>Metazoa</taxon>
        <taxon>Chordata</taxon>
        <taxon>Craniata</taxon>
        <taxon>Vertebrata</taxon>
        <taxon>Euteleostomi</taxon>
        <taxon>Actinopterygii</taxon>
        <taxon>Neopterygii</taxon>
        <taxon>Teleostei</taxon>
        <taxon>Ostariophysi</taxon>
        <taxon>Cypriniformes</taxon>
        <taxon>Cyprinidae</taxon>
        <taxon>Labeoninae</taxon>
        <taxon>Labeonini</taxon>
        <taxon>Cirrhinus</taxon>
    </lineage>
</organism>
<dbReference type="InterPro" id="IPR031148">
    <property type="entry name" value="Plexin"/>
</dbReference>